<proteinExistence type="predicted"/>
<feature type="transmembrane region" description="Helical" evidence="1">
    <location>
        <begin position="6"/>
        <end position="26"/>
    </location>
</feature>
<evidence type="ECO:0000313" key="3">
    <source>
        <dbReference type="Proteomes" id="UP000256829"/>
    </source>
</evidence>
<keyword evidence="1" id="KW-0812">Transmembrane</keyword>
<dbReference type="EMBL" id="QTJR01000002">
    <property type="protein sequence ID" value="RDY68742.1"/>
    <property type="molecule type" value="Genomic_DNA"/>
</dbReference>
<name>A0A3D8VH57_9GAMM</name>
<dbReference type="AlphaFoldDB" id="A0A3D8VH57"/>
<feature type="transmembrane region" description="Helical" evidence="1">
    <location>
        <begin position="70"/>
        <end position="94"/>
    </location>
</feature>
<keyword evidence="3" id="KW-1185">Reference proteome</keyword>
<organism evidence="2 3">
    <name type="scientific">Lysobacter soli</name>
    <dbReference type="NCBI Taxonomy" id="453783"/>
    <lineage>
        <taxon>Bacteria</taxon>
        <taxon>Pseudomonadati</taxon>
        <taxon>Pseudomonadota</taxon>
        <taxon>Gammaproteobacteria</taxon>
        <taxon>Lysobacterales</taxon>
        <taxon>Lysobacteraceae</taxon>
        <taxon>Lysobacter</taxon>
    </lineage>
</organism>
<keyword evidence="1" id="KW-0472">Membrane</keyword>
<comment type="caution">
    <text evidence="2">The sequence shown here is derived from an EMBL/GenBank/DDBJ whole genome shotgun (WGS) entry which is preliminary data.</text>
</comment>
<dbReference type="Proteomes" id="UP000256829">
    <property type="component" value="Unassembled WGS sequence"/>
</dbReference>
<feature type="transmembrane region" description="Helical" evidence="1">
    <location>
        <begin position="38"/>
        <end position="58"/>
    </location>
</feature>
<protein>
    <submittedName>
        <fullName evidence="2">Uncharacterized protein</fullName>
    </submittedName>
</protein>
<sequence>MSTGVQLHLALILFAPWFAVLSVLFWRYPRQPRGPARFAFDSIALTAATAAAFAGMYWGMAHADAGFGPMWKQVFATSLAYGLYLGVMAAALLVRMRWFGRLSALSTTAARS</sequence>
<evidence type="ECO:0000313" key="2">
    <source>
        <dbReference type="EMBL" id="RDY68742.1"/>
    </source>
</evidence>
<evidence type="ECO:0000256" key="1">
    <source>
        <dbReference type="SAM" id="Phobius"/>
    </source>
</evidence>
<reference evidence="2 3" key="1">
    <citation type="submission" date="2018-08" db="EMBL/GenBank/DDBJ databases">
        <title>Lysobacter soli KCTC 22011, whole genome shotgun sequence.</title>
        <authorList>
            <person name="Zhang X."/>
            <person name="Feng G."/>
            <person name="Zhu H."/>
        </authorList>
    </citation>
    <scope>NUCLEOTIDE SEQUENCE [LARGE SCALE GENOMIC DNA]</scope>
    <source>
        <strain evidence="2 3">KCTC 22011</strain>
    </source>
</reference>
<keyword evidence="1" id="KW-1133">Transmembrane helix</keyword>
<gene>
    <name evidence="2" type="ORF">DX912_04390</name>
</gene>
<accession>A0A3D8VH57</accession>
<dbReference type="RefSeq" id="WP_115841257.1">
    <property type="nucleotide sequence ID" value="NZ_CP183976.1"/>
</dbReference>